<dbReference type="InterPro" id="IPR021377">
    <property type="entry name" value="DUF3006"/>
</dbReference>
<reference evidence="2" key="1">
    <citation type="submission" date="2016-10" db="EMBL/GenBank/DDBJ databases">
        <authorList>
            <person name="Varghese N."/>
            <person name="Submissions S."/>
        </authorList>
    </citation>
    <scope>NUCLEOTIDE SEQUENCE [LARGE SCALE GENOMIC DNA]</scope>
    <source>
        <strain evidence="2">CGMCC 1.10218</strain>
    </source>
</reference>
<accession>A0A1H6SRG6</accession>
<proteinExistence type="predicted"/>
<dbReference type="AlphaFoldDB" id="A0A1H6SRG6"/>
<keyword evidence="2" id="KW-1185">Reference proteome</keyword>
<evidence type="ECO:0008006" key="3">
    <source>
        <dbReference type="Google" id="ProtNLM"/>
    </source>
</evidence>
<dbReference type="STRING" id="856736.SAMN04488058_101272"/>
<name>A0A1H6SRG6_9DEIO</name>
<sequence length="87" mass="9563">MPKRKRLQARSGPLIVDAIEGDFARLERPDGTTVDLALVDLPESIHEGDVLTSDGEIDHAETERRRAAAQAHLDAVNLPQTPQEIDL</sequence>
<dbReference type="Proteomes" id="UP000199223">
    <property type="component" value="Unassembled WGS sequence"/>
</dbReference>
<evidence type="ECO:0000313" key="2">
    <source>
        <dbReference type="Proteomes" id="UP000199223"/>
    </source>
</evidence>
<gene>
    <name evidence="1" type="ORF">SAMN04488058_101272</name>
</gene>
<dbReference type="Gene3D" id="6.20.120.50">
    <property type="match status" value="1"/>
</dbReference>
<organism evidence="1 2">
    <name type="scientific">Deinococcus reticulitermitis</name>
    <dbReference type="NCBI Taxonomy" id="856736"/>
    <lineage>
        <taxon>Bacteria</taxon>
        <taxon>Thermotogati</taxon>
        <taxon>Deinococcota</taxon>
        <taxon>Deinococci</taxon>
        <taxon>Deinococcales</taxon>
        <taxon>Deinococcaceae</taxon>
        <taxon>Deinococcus</taxon>
    </lineage>
</organism>
<evidence type="ECO:0000313" key="1">
    <source>
        <dbReference type="EMBL" id="SEI66172.1"/>
    </source>
</evidence>
<dbReference type="Pfam" id="PF11213">
    <property type="entry name" value="DUF3006"/>
    <property type="match status" value="1"/>
</dbReference>
<protein>
    <recommendedName>
        <fullName evidence="3">DUF3006 domain-containing protein</fullName>
    </recommendedName>
</protein>
<dbReference type="EMBL" id="FNZA01000001">
    <property type="protein sequence ID" value="SEI66172.1"/>
    <property type="molecule type" value="Genomic_DNA"/>
</dbReference>
<dbReference type="OrthoDB" id="70874at2"/>